<dbReference type="InterPro" id="IPR033985">
    <property type="entry name" value="SusD-like_N"/>
</dbReference>
<dbReference type="GO" id="GO:0009279">
    <property type="term" value="C:cell outer membrane"/>
    <property type="evidence" value="ECO:0007669"/>
    <property type="project" value="UniProtKB-SubCell"/>
</dbReference>
<keyword evidence="9" id="KW-1185">Reference proteome</keyword>
<gene>
    <name evidence="8" type="ORF">BCY91_11045</name>
</gene>
<dbReference type="Gene3D" id="1.25.40.390">
    <property type="match status" value="1"/>
</dbReference>
<keyword evidence="5" id="KW-0998">Cell outer membrane</keyword>
<evidence type="ECO:0000256" key="5">
    <source>
        <dbReference type="ARBA" id="ARBA00023237"/>
    </source>
</evidence>
<evidence type="ECO:0000256" key="3">
    <source>
        <dbReference type="ARBA" id="ARBA00022729"/>
    </source>
</evidence>
<evidence type="ECO:0008006" key="10">
    <source>
        <dbReference type="Google" id="ProtNLM"/>
    </source>
</evidence>
<dbReference type="EMBL" id="MBTA01000029">
    <property type="protein sequence ID" value="RKD12780.1"/>
    <property type="molecule type" value="Genomic_DNA"/>
</dbReference>
<dbReference type="Pfam" id="PF07980">
    <property type="entry name" value="SusD_RagB"/>
    <property type="match status" value="1"/>
</dbReference>
<evidence type="ECO:0000313" key="9">
    <source>
        <dbReference type="Proteomes" id="UP000283433"/>
    </source>
</evidence>
<comment type="subcellular location">
    <subcellularLocation>
        <location evidence="1">Cell outer membrane</location>
    </subcellularLocation>
</comment>
<dbReference type="InterPro" id="IPR012944">
    <property type="entry name" value="SusD_RagB_dom"/>
</dbReference>
<feature type="domain" description="RagB/SusD" evidence="6">
    <location>
        <begin position="314"/>
        <end position="564"/>
    </location>
</feature>
<evidence type="ECO:0000256" key="1">
    <source>
        <dbReference type="ARBA" id="ARBA00004442"/>
    </source>
</evidence>
<keyword evidence="3" id="KW-0732">Signal</keyword>
<evidence type="ECO:0000259" key="7">
    <source>
        <dbReference type="Pfam" id="PF14322"/>
    </source>
</evidence>
<dbReference type="InterPro" id="IPR011990">
    <property type="entry name" value="TPR-like_helical_dom_sf"/>
</dbReference>
<evidence type="ECO:0000256" key="2">
    <source>
        <dbReference type="ARBA" id="ARBA00006275"/>
    </source>
</evidence>
<dbReference type="RefSeq" id="WP_120183005.1">
    <property type="nucleotide sequence ID" value="NZ_MBTA01000029.1"/>
</dbReference>
<evidence type="ECO:0000256" key="4">
    <source>
        <dbReference type="ARBA" id="ARBA00023136"/>
    </source>
</evidence>
<name>A0A419S244_9SPHI</name>
<protein>
    <recommendedName>
        <fullName evidence="10">Carbohydrate-binding protein SusD</fullName>
    </recommendedName>
</protein>
<feature type="domain" description="SusD-like N-terminal" evidence="7">
    <location>
        <begin position="78"/>
        <end position="192"/>
    </location>
</feature>
<dbReference type="Pfam" id="PF14322">
    <property type="entry name" value="SusD-like_3"/>
    <property type="match status" value="1"/>
</dbReference>
<keyword evidence="4" id="KW-0472">Membrane</keyword>
<reference evidence="8 9" key="1">
    <citation type="submission" date="2016-07" db="EMBL/GenBank/DDBJ databases">
        <title>Genome of Pelobium manganitolerans.</title>
        <authorList>
            <person name="Wu S."/>
            <person name="Wang G."/>
        </authorList>
    </citation>
    <scope>NUCLEOTIDE SEQUENCE [LARGE SCALE GENOMIC DNA]</scope>
    <source>
        <strain evidence="8 9">YS-25</strain>
    </source>
</reference>
<proteinExistence type="inferred from homology"/>
<dbReference type="SUPFAM" id="SSF48452">
    <property type="entry name" value="TPR-like"/>
    <property type="match status" value="1"/>
</dbReference>
<dbReference type="Proteomes" id="UP000283433">
    <property type="component" value="Unassembled WGS sequence"/>
</dbReference>
<sequence>MKKLLYIFLLAGVVAVYTSCNKDPETKPLDEFTEDYVFDPNDETGVLAEQFLNNIYTHLPSGFNRIGGDVLASATDDAISSRNINGSIEVLRGKGRLNSSASNPDEFWSSGYEGIRKVNIFLSKIDVVPTGAQKKAYWKTDARFLRAMFYFEMLKRYGGVPIVGDTVFKPTDKINLKRNTFEECVNYIVSECDAIKDITRKDPIDNGDWGRISQGIVLTLKAKVLNYAASPLYNGGNIAISTPSAPYQGYASYDVSRWQKAADAAKDVMDLNYYELAPIQNIFIQRRNTEMIFAYLRPTTRDLMLDNGLIGFNEANTKGKGLTSPTQNLVDAFPMINGNPITDPSYNPAKPYDNRDPRLERAVFLNGKQWLRRDVQTYEGGLDKPNIAGQYQTRTGYYSKKYMNFNFQTSFEYSLQHVNFQIFRYADILLMYAEALNEANTTPPAAVFNVLRDIRKRAGLSVSNDFGIPATMTKEQARDFIQKERRLEFFMEEQRYWDVRRWKLAETLFNQDLMGMKIIKTGSTLTYERFKADSIAFDSPKMYSYPIPNVEILRNPNLVQNEGW</sequence>
<evidence type="ECO:0000259" key="6">
    <source>
        <dbReference type="Pfam" id="PF07980"/>
    </source>
</evidence>
<comment type="similarity">
    <text evidence="2">Belongs to the SusD family.</text>
</comment>
<evidence type="ECO:0000313" key="8">
    <source>
        <dbReference type="EMBL" id="RKD12780.1"/>
    </source>
</evidence>
<dbReference type="OrthoDB" id="5694214at2"/>
<comment type="caution">
    <text evidence="8">The sequence shown here is derived from an EMBL/GenBank/DDBJ whole genome shotgun (WGS) entry which is preliminary data.</text>
</comment>
<accession>A0A419S244</accession>
<organism evidence="8 9">
    <name type="scientific">Pelobium manganitolerans</name>
    <dbReference type="NCBI Taxonomy" id="1842495"/>
    <lineage>
        <taxon>Bacteria</taxon>
        <taxon>Pseudomonadati</taxon>
        <taxon>Bacteroidota</taxon>
        <taxon>Sphingobacteriia</taxon>
        <taxon>Sphingobacteriales</taxon>
        <taxon>Sphingobacteriaceae</taxon>
        <taxon>Pelobium</taxon>
    </lineage>
</organism>
<dbReference type="AlphaFoldDB" id="A0A419S244"/>